<organism evidence="1 2">
    <name type="scientific">Exocentrus adspersus</name>
    <dbReference type="NCBI Taxonomy" id="1586481"/>
    <lineage>
        <taxon>Eukaryota</taxon>
        <taxon>Metazoa</taxon>
        <taxon>Ecdysozoa</taxon>
        <taxon>Arthropoda</taxon>
        <taxon>Hexapoda</taxon>
        <taxon>Insecta</taxon>
        <taxon>Pterygota</taxon>
        <taxon>Neoptera</taxon>
        <taxon>Endopterygota</taxon>
        <taxon>Coleoptera</taxon>
        <taxon>Polyphaga</taxon>
        <taxon>Cucujiformia</taxon>
        <taxon>Chrysomeloidea</taxon>
        <taxon>Cerambycidae</taxon>
        <taxon>Lamiinae</taxon>
        <taxon>Acanthocinini</taxon>
        <taxon>Exocentrus</taxon>
    </lineage>
</organism>
<accession>A0AAV8VC66</accession>
<sequence length="121" mass="13878">MDLVNDVVPVDDFFMELLLATYPESKNGVCVIVDISNFPWNLLKWLTPHNIKTALKRMHTMPIKEYKFHILADGSSKVSLQDSPYSITKNALDLSWFADVLLSQSLNFFQDAVCNRKLLED</sequence>
<comment type="caution">
    <text evidence="1">The sequence shown here is derived from an EMBL/GenBank/DDBJ whole genome shotgun (WGS) entry which is preliminary data.</text>
</comment>
<evidence type="ECO:0000313" key="2">
    <source>
        <dbReference type="Proteomes" id="UP001159042"/>
    </source>
</evidence>
<proteinExistence type="predicted"/>
<dbReference type="EMBL" id="JANEYG010000182">
    <property type="protein sequence ID" value="KAJ8911531.1"/>
    <property type="molecule type" value="Genomic_DNA"/>
</dbReference>
<reference evidence="1 2" key="1">
    <citation type="journal article" date="2023" name="Insect Mol. Biol.">
        <title>Genome sequencing provides insights into the evolution of gene families encoding plant cell wall-degrading enzymes in longhorned beetles.</title>
        <authorList>
            <person name="Shin N.R."/>
            <person name="Okamura Y."/>
            <person name="Kirsch R."/>
            <person name="Pauchet Y."/>
        </authorList>
    </citation>
    <scope>NUCLEOTIDE SEQUENCE [LARGE SCALE GENOMIC DNA]</scope>
    <source>
        <strain evidence="1">EAD_L_NR</strain>
    </source>
</reference>
<dbReference type="Proteomes" id="UP001159042">
    <property type="component" value="Unassembled WGS sequence"/>
</dbReference>
<evidence type="ECO:0008006" key="3">
    <source>
        <dbReference type="Google" id="ProtNLM"/>
    </source>
</evidence>
<dbReference type="AlphaFoldDB" id="A0AAV8VC66"/>
<keyword evidence="2" id="KW-1185">Reference proteome</keyword>
<gene>
    <name evidence="1" type="ORF">NQ315_005901</name>
</gene>
<name>A0AAV8VC66_9CUCU</name>
<evidence type="ECO:0000313" key="1">
    <source>
        <dbReference type="EMBL" id="KAJ8911531.1"/>
    </source>
</evidence>
<protein>
    <recommendedName>
        <fullName evidence="3">CRAL-TRIO domain-containing protein</fullName>
    </recommendedName>
</protein>